<accession>A0A918S9W7</accession>
<dbReference type="GO" id="GO:0005524">
    <property type="term" value="F:ATP binding"/>
    <property type="evidence" value="ECO:0007669"/>
    <property type="project" value="UniProtKB-UniRule"/>
</dbReference>
<dbReference type="RefSeq" id="WP_244640202.1">
    <property type="nucleotide sequence ID" value="NZ_BMZE01000003.1"/>
</dbReference>
<evidence type="ECO:0000256" key="9">
    <source>
        <dbReference type="ARBA" id="ARBA00032554"/>
    </source>
</evidence>
<feature type="binding site" evidence="10">
    <location>
        <begin position="100"/>
        <end position="110"/>
    </location>
    <ligand>
        <name>ATP</name>
        <dbReference type="ChEBI" id="CHEBI:30616"/>
    </ligand>
</feature>
<comment type="function">
    <text evidence="10">Catalyzes the phosphorylation of the position 2 hydroxy group of 4-diphosphocytidyl-2C-methyl-D-erythritol.</text>
</comment>
<dbReference type="Gene3D" id="3.30.70.890">
    <property type="entry name" value="GHMP kinase, C-terminal domain"/>
    <property type="match status" value="1"/>
</dbReference>
<dbReference type="InterPro" id="IPR036554">
    <property type="entry name" value="GHMP_kinase_C_sf"/>
</dbReference>
<organism evidence="13 14">
    <name type="scientific">Devosia pacifica</name>
    <dbReference type="NCBI Taxonomy" id="1335967"/>
    <lineage>
        <taxon>Bacteria</taxon>
        <taxon>Pseudomonadati</taxon>
        <taxon>Pseudomonadota</taxon>
        <taxon>Alphaproteobacteria</taxon>
        <taxon>Hyphomicrobiales</taxon>
        <taxon>Devosiaceae</taxon>
        <taxon>Devosia</taxon>
    </lineage>
</organism>
<name>A0A918S9W7_9HYPH</name>
<dbReference type="SUPFAM" id="SSF54211">
    <property type="entry name" value="Ribosomal protein S5 domain 2-like"/>
    <property type="match status" value="1"/>
</dbReference>
<comment type="caution">
    <text evidence="13">The sequence shown here is derived from an EMBL/GenBank/DDBJ whole genome shotgun (WGS) entry which is preliminary data.</text>
</comment>
<dbReference type="PANTHER" id="PTHR43527">
    <property type="entry name" value="4-DIPHOSPHOCYTIDYL-2-C-METHYL-D-ERYTHRITOL KINASE, CHLOROPLASTIC"/>
    <property type="match status" value="1"/>
</dbReference>
<dbReference type="Pfam" id="PF00288">
    <property type="entry name" value="GHMP_kinases_N"/>
    <property type="match status" value="1"/>
</dbReference>
<dbReference type="InterPro" id="IPR013750">
    <property type="entry name" value="GHMP_kinase_C_dom"/>
</dbReference>
<evidence type="ECO:0000256" key="10">
    <source>
        <dbReference type="HAMAP-Rule" id="MF_00061"/>
    </source>
</evidence>
<feature type="domain" description="GHMP kinase C-terminal" evidence="12">
    <location>
        <begin position="219"/>
        <end position="280"/>
    </location>
</feature>
<sequence>MFSREMLQAAPAKINLALHVVGQRKDGYHELESLMVFAEIGDELRAVPAENDSLAITGPFGTGLTAGPNNLVLRAVAGFRERWPSIAPGPMAFTLAKNLPVAAGLGGGSADAAAALRLLRDASSGEVPLDGLLDLAAQIGADVPACLVSAPLLARGAGEILEPLQSFPKASVVLVNPLIEVPTGEVFRKLLSRDNPPLPALPEAMDRPVQLALWLTETRNDLQPPAMELVPQIGAITERIAGSPGCMLARMSGSGATVFGVFGSSAQAHQAAHELRALWPDYWVAAAPLIQPEA</sequence>
<evidence type="ECO:0000256" key="4">
    <source>
        <dbReference type="ARBA" id="ARBA00022679"/>
    </source>
</evidence>
<evidence type="ECO:0000256" key="7">
    <source>
        <dbReference type="ARBA" id="ARBA00022840"/>
    </source>
</evidence>
<comment type="catalytic activity">
    <reaction evidence="10">
        <text>4-CDP-2-C-methyl-D-erythritol + ATP = 4-CDP-2-C-methyl-D-erythritol 2-phosphate + ADP + H(+)</text>
        <dbReference type="Rhea" id="RHEA:18437"/>
        <dbReference type="ChEBI" id="CHEBI:15378"/>
        <dbReference type="ChEBI" id="CHEBI:30616"/>
        <dbReference type="ChEBI" id="CHEBI:57823"/>
        <dbReference type="ChEBI" id="CHEBI:57919"/>
        <dbReference type="ChEBI" id="CHEBI:456216"/>
        <dbReference type="EC" id="2.7.1.148"/>
    </reaction>
</comment>
<keyword evidence="14" id="KW-1185">Reference proteome</keyword>
<evidence type="ECO:0000256" key="1">
    <source>
        <dbReference type="ARBA" id="ARBA00009684"/>
    </source>
</evidence>
<evidence type="ECO:0000256" key="3">
    <source>
        <dbReference type="ARBA" id="ARBA00017473"/>
    </source>
</evidence>
<dbReference type="GO" id="GO:0050515">
    <property type="term" value="F:4-(cytidine 5'-diphospho)-2-C-methyl-D-erythritol kinase activity"/>
    <property type="evidence" value="ECO:0007669"/>
    <property type="project" value="UniProtKB-UniRule"/>
</dbReference>
<dbReference type="PIRSF" id="PIRSF010376">
    <property type="entry name" value="IspE"/>
    <property type="match status" value="1"/>
</dbReference>
<keyword evidence="4 10" id="KW-0808">Transferase</keyword>
<keyword evidence="8 10" id="KW-0414">Isoprene biosynthesis</keyword>
<dbReference type="GO" id="GO:0016114">
    <property type="term" value="P:terpenoid biosynthetic process"/>
    <property type="evidence" value="ECO:0007669"/>
    <property type="project" value="UniProtKB-UniRule"/>
</dbReference>
<comment type="similarity">
    <text evidence="1 10">Belongs to the GHMP kinase family. IspE subfamily.</text>
</comment>
<proteinExistence type="inferred from homology"/>
<evidence type="ECO:0000256" key="6">
    <source>
        <dbReference type="ARBA" id="ARBA00022777"/>
    </source>
</evidence>
<evidence type="ECO:0000313" key="14">
    <source>
        <dbReference type="Proteomes" id="UP000646579"/>
    </source>
</evidence>
<dbReference type="InterPro" id="IPR006204">
    <property type="entry name" value="GHMP_kinase_N_dom"/>
</dbReference>
<dbReference type="InterPro" id="IPR014721">
    <property type="entry name" value="Ribsml_uS5_D2-typ_fold_subgr"/>
</dbReference>
<evidence type="ECO:0000259" key="12">
    <source>
        <dbReference type="Pfam" id="PF08544"/>
    </source>
</evidence>
<dbReference type="HAMAP" id="MF_00061">
    <property type="entry name" value="IspE"/>
    <property type="match status" value="1"/>
</dbReference>
<keyword evidence="7 10" id="KW-0067">ATP-binding</keyword>
<comment type="pathway">
    <text evidence="10">Isoprenoid biosynthesis; isopentenyl diphosphate biosynthesis via DXP pathway; isopentenyl diphosphate from 1-deoxy-D-xylulose 5-phosphate: step 3/6.</text>
</comment>
<feature type="domain" description="GHMP kinase N-terminal" evidence="11">
    <location>
        <begin position="70"/>
        <end position="148"/>
    </location>
</feature>
<evidence type="ECO:0000313" key="13">
    <source>
        <dbReference type="EMBL" id="GHA30395.1"/>
    </source>
</evidence>
<evidence type="ECO:0000256" key="2">
    <source>
        <dbReference type="ARBA" id="ARBA00012052"/>
    </source>
</evidence>
<dbReference type="InterPro" id="IPR004424">
    <property type="entry name" value="IspE"/>
</dbReference>
<gene>
    <name evidence="10 13" type="primary">ispE</name>
    <name evidence="13" type="ORF">GCM10007989_27690</name>
</gene>
<keyword evidence="6 10" id="KW-0418">Kinase</keyword>
<dbReference type="AlphaFoldDB" id="A0A918S9W7"/>
<dbReference type="InterPro" id="IPR020568">
    <property type="entry name" value="Ribosomal_Su5_D2-typ_SF"/>
</dbReference>
<evidence type="ECO:0000256" key="8">
    <source>
        <dbReference type="ARBA" id="ARBA00023229"/>
    </source>
</evidence>
<dbReference type="Gene3D" id="3.30.230.10">
    <property type="match status" value="1"/>
</dbReference>
<reference evidence="13" key="1">
    <citation type="journal article" date="2014" name="Int. J. Syst. Evol. Microbiol.">
        <title>Complete genome sequence of Corynebacterium casei LMG S-19264T (=DSM 44701T), isolated from a smear-ripened cheese.</title>
        <authorList>
            <consortium name="US DOE Joint Genome Institute (JGI-PGF)"/>
            <person name="Walter F."/>
            <person name="Albersmeier A."/>
            <person name="Kalinowski J."/>
            <person name="Ruckert C."/>
        </authorList>
    </citation>
    <scope>NUCLEOTIDE SEQUENCE</scope>
    <source>
        <strain evidence="13">KCTC 32437</strain>
    </source>
</reference>
<feature type="active site" evidence="10">
    <location>
        <position position="142"/>
    </location>
</feature>
<dbReference type="Pfam" id="PF08544">
    <property type="entry name" value="GHMP_kinases_C"/>
    <property type="match status" value="1"/>
</dbReference>
<keyword evidence="5 10" id="KW-0547">Nucleotide-binding</keyword>
<dbReference type="EMBL" id="BMZE01000003">
    <property type="protein sequence ID" value="GHA30395.1"/>
    <property type="molecule type" value="Genomic_DNA"/>
</dbReference>
<evidence type="ECO:0000256" key="5">
    <source>
        <dbReference type="ARBA" id="ARBA00022741"/>
    </source>
</evidence>
<dbReference type="SUPFAM" id="SSF55060">
    <property type="entry name" value="GHMP Kinase, C-terminal domain"/>
    <property type="match status" value="1"/>
</dbReference>
<protein>
    <recommendedName>
        <fullName evidence="3 10">4-diphosphocytidyl-2-C-methyl-D-erythritol kinase</fullName>
        <shortName evidence="10">CMK</shortName>
        <ecNumber evidence="2 10">2.7.1.148</ecNumber>
    </recommendedName>
    <alternativeName>
        <fullName evidence="9 10">4-(cytidine-5'-diphospho)-2-C-methyl-D-erythritol kinase</fullName>
    </alternativeName>
</protein>
<dbReference type="NCBIfam" id="NF011202">
    <property type="entry name" value="PRK14608.1"/>
    <property type="match status" value="1"/>
</dbReference>
<dbReference type="PANTHER" id="PTHR43527:SF2">
    <property type="entry name" value="4-DIPHOSPHOCYTIDYL-2-C-METHYL-D-ERYTHRITOL KINASE, CHLOROPLASTIC"/>
    <property type="match status" value="1"/>
</dbReference>
<feature type="active site" evidence="10">
    <location>
        <position position="13"/>
    </location>
</feature>
<reference evidence="13" key="2">
    <citation type="submission" date="2020-09" db="EMBL/GenBank/DDBJ databases">
        <authorList>
            <person name="Sun Q."/>
            <person name="Kim S."/>
        </authorList>
    </citation>
    <scope>NUCLEOTIDE SEQUENCE</scope>
    <source>
        <strain evidence="13">KCTC 32437</strain>
    </source>
</reference>
<evidence type="ECO:0000259" key="11">
    <source>
        <dbReference type="Pfam" id="PF00288"/>
    </source>
</evidence>
<dbReference type="EC" id="2.7.1.148" evidence="2 10"/>
<dbReference type="GO" id="GO:0019288">
    <property type="term" value="P:isopentenyl diphosphate biosynthetic process, methylerythritol 4-phosphate pathway"/>
    <property type="evidence" value="ECO:0007669"/>
    <property type="project" value="UniProtKB-UniRule"/>
</dbReference>
<dbReference type="NCBIfam" id="TIGR00154">
    <property type="entry name" value="ispE"/>
    <property type="match status" value="1"/>
</dbReference>
<dbReference type="Proteomes" id="UP000646579">
    <property type="component" value="Unassembled WGS sequence"/>
</dbReference>